<dbReference type="GO" id="GO:0008168">
    <property type="term" value="F:methyltransferase activity"/>
    <property type="evidence" value="ECO:0007669"/>
    <property type="project" value="UniProtKB-KW"/>
</dbReference>
<dbReference type="RefSeq" id="WP_193120157.1">
    <property type="nucleotide sequence ID" value="NZ_JADBGI010000002.1"/>
</dbReference>
<evidence type="ECO:0000313" key="4">
    <source>
        <dbReference type="Proteomes" id="UP000806528"/>
    </source>
</evidence>
<keyword evidence="3" id="KW-0808">Transferase</keyword>
<comment type="caution">
    <text evidence="3">The sequence shown here is derived from an EMBL/GenBank/DDBJ whole genome shotgun (WGS) entry which is preliminary data.</text>
</comment>
<organism evidence="3 4">
    <name type="scientific">Nocardiopsis coralli</name>
    <dbReference type="NCBI Taxonomy" id="2772213"/>
    <lineage>
        <taxon>Bacteria</taxon>
        <taxon>Bacillati</taxon>
        <taxon>Actinomycetota</taxon>
        <taxon>Actinomycetes</taxon>
        <taxon>Streptosporangiales</taxon>
        <taxon>Nocardiopsidaceae</taxon>
        <taxon>Nocardiopsis</taxon>
    </lineage>
</organism>
<dbReference type="GO" id="GO:0032259">
    <property type="term" value="P:methylation"/>
    <property type="evidence" value="ECO:0007669"/>
    <property type="project" value="UniProtKB-KW"/>
</dbReference>
<proteinExistence type="predicted"/>
<reference evidence="3 4" key="1">
    <citation type="submission" date="2020-09" db="EMBL/GenBank/DDBJ databases">
        <title>Diversity and distribution of actinomycetes associated with coral in the coast of Hainan.</title>
        <authorList>
            <person name="Li F."/>
        </authorList>
    </citation>
    <scope>NUCLEOTIDE SEQUENCE [LARGE SCALE GENOMIC DNA]</scope>
    <source>
        <strain evidence="3 4">HNM0947</strain>
    </source>
</reference>
<name>A0ABR9P0Y1_9ACTN</name>
<gene>
    <name evidence="3" type="ORF">IDM40_02045</name>
</gene>
<dbReference type="InterPro" id="IPR013216">
    <property type="entry name" value="Methyltransf_11"/>
</dbReference>
<feature type="domain" description="23S rRNA (guanine(745)-N(1))-methyltransferase N-terminal" evidence="2">
    <location>
        <begin position="15"/>
        <end position="49"/>
    </location>
</feature>
<protein>
    <submittedName>
        <fullName evidence="3">Methyltransferase type 11</fullName>
    </submittedName>
</protein>
<evidence type="ECO:0000313" key="3">
    <source>
        <dbReference type="EMBL" id="MBE2997487.1"/>
    </source>
</evidence>
<dbReference type="Gene3D" id="3.40.50.150">
    <property type="entry name" value="Vaccinia Virus protein VP39"/>
    <property type="match status" value="1"/>
</dbReference>
<dbReference type="InterPro" id="IPR048647">
    <property type="entry name" value="RlmA_N"/>
</dbReference>
<dbReference type="Pfam" id="PF21302">
    <property type="entry name" value="Zn_ribbon_RlmA"/>
    <property type="match status" value="1"/>
</dbReference>
<dbReference type="InterPro" id="IPR016718">
    <property type="entry name" value="rRNA_m1G-MeTrfase_A_prd"/>
</dbReference>
<sequence>MPRRTPPAPVLEALACPVCRAGLTLGDRGLSCPGAHTFDLAREGYASLLTGATPPGSGDTKEMVADRLRFQQHGHYDPIGHALARALDVPGLPGQPLVVDAGGGTGHYLALVLEALPGAHGLTTDVSKFAARKAAKVHPRAGAATADTWRGLPLRTGSADAVLNVFAPREGAEFHRVLRPGGLLVVVTPDTDHLAELRGPLGLLEVDRHKDERLSRGLHGHFEPLESTPLRFTLQLDHADAATVVGMGPSARHMSPAELADRVAALPDPVAVTASVRVNTYRPRPAGR</sequence>
<dbReference type="PIRSF" id="PIRSF018249">
    <property type="entry name" value="MyrA_prd"/>
    <property type="match status" value="1"/>
</dbReference>
<dbReference type="SUPFAM" id="SSF53335">
    <property type="entry name" value="S-adenosyl-L-methionine-dependent methyltransferases"/>
    <property type="match status" value="1"/>
</dbReference>
<dbReference type="CDD" id="cd02440">
    <property type="entry name" value="AdoMet_MTases"/>
    <property type="match status" value="1"/>
</dbReference>
<keyword evidence="3" id="KW-0489">Methyltransferase</keyword>
<feature type="domain" description="Methyltransferase type 11" evidence="1">
    <location>
        <begin position="99"/>
        <end position="186"/>
    </location>
</feature>
<dbReference type="InterPro" id="IPR029063">
    <property type="entry name" value="SAM-dependent_MTases_sf"/>
</dbReference>
<keyword evidence="4" id="KW-1185">Reference proteome</keyword>
<dbReference type="Proteomes" id="UP000806528">
    <property type="component" value="Unassembled WGS sequence"/>
</dbReference>
<dbReference type="Pfam" id="PF08241">
    <property type="entry name" value="Methyltransf_11"/>
    <property type="match status" value="1"/>
</dbReference>
<accession>A0ABR9P0Y1</accession>
<dbReference type="EMBL" id="JADBGI010000002">
    <property type="protein sequence ID" value="MBE2997487.1"/>
    <property type="molecule type" value="Genomic_DNA"/>
</dbReference>
<evidence type="ECO:0000259" key="1">
    <source>
        <dbReference type="Pfam" id="PF08241"/>
    </source>
</evidence>
<evidence type="ECO:0000259" key="2">
    <source>
        <dbReference type="Pfam" id="PF21302"/>
    </source>
</evidence>